<dbReference type="Proteomes" id="UP000050790">
    <property type="component" value="Unassembled WGS sequence"/>
</dbReference>
<evidence type="ECO:0000256" key="2">
    <source>
        <dbReference type="ARBA" id="ARBA00022630"/>
    </source>
</evidence>
<keyword evidence="5" id="KW-0560">Oxidoreductase</keyword>
<protein>
    <recommendedName>
        <fullName evidence="9">FAD/NAD(P)-binding domain-containing protein</fullName>
    </recommendedName>
</protein>
<dbReference type="PRINTS" id="PR00419">
    <property type="entry name" value="ADXRDTASE"/>
</dbReference>
<evidence type="ECO:0000313" key="7">
    <source>
        <dbReference type="Proteomes" id="UP000050790"/>
    </source>
</evidence>
<dbReference type="WBParaSite" id="SMRG1_5050.1">
    <property type="protein sequence ID" value="SMRG1_5050.1"/>
    <property type="gene ID" value="SMRG1_5050"/>
</dbReference>
<dbReference type="GO" id="GO:0016491">
    <property type="term" value="F:oxidoreductase activity"/>
    <property type="evidence" value="ECO:0007669"/>
    <property type="project" value="UniProtKB-KW"/>
</dbReference>
<keyword evidence="6" id="KW-1133">Transmembrane helix</keyword>
<evidence type="ECO:0000256" key="4">
    <source>
        <dbReference type="ARBA" id="ARBA00022857"/>
    </source>
</evidence>
<dbReference type="AlphaFoldDB" id="A0AA84ZVA7"/>
<evidence type="ECO:0000313" key="8">
    <source>
        <dbReference type="WBParaSite" id="SMRG1_5050.1"/>
    </source>
</evidence>
<evidence type="ECO:0008006" key="9">
    <source>
        <dbReference type="Google" id="ProtNLM"/>
    </source>
</evidence>
<sequence length="155" mass="17804">MRLINSAIKSPFRLLKRQFSSQIQICIIGSGPSAFYTAQTLLKNHQGVHIDMFEKLPSPFGLVRYGVAPDHPEVKNVINTFTEVAKNTRFSFLGNVCIGRDIILRELQEAYSVIIWVCFYFHSMINFLFYKAYGTAVDRRLDIPGEVYSFKISDR</sequence>
<keyword evidence="2" id="KW-0285">Flavoprotein</keyword>
<organism evidence="7 8">
    <name type="scientific">Schistosoma margrebowiei</name>
    <dbReference type="NCBI Taxonomy" id="48269"/>
    <lineage>
        <taxon>Eukaryota</taxon>
        <taxon>Metazoa</taxon>
        <taxon>Spiralia</taxon>
        <taxon>Lophotrochozoa</taxon>
        <taxon>Platyhelminthes</taxon>
        <taxon>Trematoda</taxon>
        <taxon>Digenea</taxon>
        <taxon>Strigeidida</taxon>
        <taxon>Schistosomatoidea</taxon>
        <taxon>Schistosomatidae</taxon>
        <taxon>Schistosoma</taxon>
    </lineage>
</organism>
<dbReference type="SUPFAM" id="SSF51971">
    <property type="entry name" value="Nucleotide-binding domain"/>
    <property type="match status" value="1"/>
</dbReference>
<feature type="transmembrane region" description="Helical" evidence="6">
    <location>
        <begin position="110"/>
        <end position="130"/>
    </location>
</feature>
<dbReference type="Gene3D" id="3.40.50.720">
    <property type="entry name" value="NAD(P)-binding Rossmann-like Domain"/>
    <property type="match status" value="1"/>
</dbReference>
<evidence type="ECO:0000256" key="1">
    <source>
        <dbReference type="ARBA" id="ARBA00001974"/>
    </source>
</evidence>
<evidence type="ECO:0000256" key="3">
    <source>
        <dbReference type="ARBA" id="ARBA00022827"/>
    </source>
</evidence>
<comment type="cofactor">
    <cofactor evidence="1">
        <name>FAD</name>
        <dbReference type="ChEBI" id="CHEBI:57692"/>
    </cofactor>
</comment>
<accession>A0AA84ZVA7</accession>
<keyword evidence="4" id="KW-0521">NADP</keyword>
<keyword evidence="3" id="KW-0274">FAD</keyword>
<name>A0AA84ZVA7_9TREM</name>
<dbReference type="PANTHER" id="PTHR48467:SF1">
    <property type="entry name" value="GLUTAMATE SYNTHASE 1 [NADH], CHLOROPLASTIC-LIKE"/>
    <property type="match status" value="1"/>
</dbReference>
<proteinExistence type="predicted"/>
<reference evidence="8" key="1">
    <citation type="submission" date="2023-11" db="UniProtKB">
        <authorList>
            <consortium name="WormBaseParasite"/>
        </authorList>
    </citation>
    <scope>IDENTIFICATION</scope>
</reference>
<evidence type="ECO:0000256" key="5">
    <source>
        <dbReference type="ARBA" id="ARBA00023002"/>
    </source>
</evidence>
<dbReference type="InterPro" id="IPR055275">
    <property type="entry name" value="Ferredox_Rdtase"/>
</dbReference>
<evidence type="ECO:0000256" key="6">
    <source>
        <dbReference type="SAM" id="Phobius"/>
    </source>
</evidence>
<keyword evidence="6" id="KW-0812">Transmembrane</keyword>
<dbReference type="PANTHER" id="PTHR48467">
    <property type="entry name" value="GLUTAMATE SYNTHASE 1 [NADH], CHLOROPLASTIC-LIKE"/>
    <property type="match status" value="1"/>
</dbReference>
<keyword evidence="6" id="KW-0472">Membrane</keyword>
<dbReference type="Pfam" id="PF13450">
    <property type="entry name" value="NAD_binding_8"/>
    <property type="match status" value="1"/>
</dbReference>